<reference evidence="3 4" key="1">
    <citation type="submission" date="2016-10" db="EMBL/GenBank/DDBJ databases">
        <title>The genome sequence of Colletotrichum fioriniae PJ7.</title>
        <authorList>
            <person name="Baroncelli R."/>
        </authorList>
    </citation>
    <scope>NUCLEOTIDE SEQUENCE [LARGE SCALE GENOMIC DNA]</scope>
    <source>
        <strain evidence="3 4">IMI 309622</strain>
    </source>
</reference>
<protein>
    <recommendedName>
        <fullName evidence="2">Nephrocystin 3-like N-terminal domain-containing protein</fullName>
    </recommendedName>
</protein>
<feature type="non-terminal residue" evidence="3">
    <location>
        <position position="1"/>
    </location>
</feature>
<evidence type="ECO:0000313" key="3">
    <source>
        <dbReference type="EMBL" id="KAK1520788.1"/>
    </source>
</evidence>
<accession>A0AAJ0DYA7</accession>
<dbReference type="Proteomes" id="UP001240678">
    <property type="component" value="Unassembled WGS sequence"/>
</dbReference>
<name>A0AAJ0DYA7_9PEZI</name>
<evidence type="ECO:0000259" key="2">
    <source>
        <dbReference type="Pfam" id="PF24883"/>
    </source>
</evidence>
<organism evidence="3 4">
    <name type="scientific">Colletotrichum costaricense</name>
    <dbReference type="NCBI Taxonomy" id="1209916"/>
    <lineage>
        <taxon>Eukaryota</taxon>
        <taxon>Fungi</taxon>
        <taxon>Dikarya</taxon>
        <taxon>Ascomycota</taxon>
        <taxon>Pezizomycotina</taxon>
        <taxon>Sordariomycetes</taxon>
        <taxon>Hypocreomycetidae</taxon>
        <taxon>Glomerellales</taxon>
        <taxon>Glomerellaceae</taxon>
        <taxon>Colletotrichum</taxon>
        <taxon>Colletotrichum acutatum species complex</taxon>
    </lineage>
</organism>
<keyword evidence="4" id="KW-1185">Reference proteome</keyword>
<evidence type="ECO:0000256" key="1">
    <source>
        <dbReference type="ARBA" id="ARBA00022737"/>
    </source>
</evidence>
<keyword evidence="1" id="KW-0677">Repeat</keyword>
<dbReference type="EMBL" id="MOOE01000011">
    <property type="protein sequence ID" value="KAK1520788.1"/>
    <property type="molecule type" value="Genomic_DNA"/>
</dbReference>
<dbReference type="AlphaFoldDB" id="A0AAJ0DYA7"/>
<gene>
    <name evidence="3" type="ORF">CCOS01_10907</name>
</gene>
<dbReference type="PANTHER" id="PTHR10039:SF15">
    <property type="entry name" value="NACHT DOMAIN-CONTAINING PROTEIN"/>
    <property type="match status" value="1"/>
</dbReference>
<dbReference type="InterPro" id="IPR056884">
    <property type="entry name" value="NPHP3-like_N"/>
</dbReference>
<dbReference type="RefSeq" id="XP_060310862.1">
    <property type="nucleotide sequence ID" value="XM_060459060.1"/>
</dbReference>
<dbReference type="GeneID" id="85342607"/>
<proteinExistence type="predicted"/>
<evidence type="ECO:0000313" key="4">
    <source>
        <dbReference type="Proteomes" id="UP001240678"/>
    </source>
</evidence>
<feature type="domain" description="Nephrocystin 3-like N-terminal" evidence="2">
    <location>
        <begin position="14"/>
        <end position="68"/>
    </location>
</feature>
<dbReference type="Pfam" id="PF24883">
    <property type="entry name" value="NPHP3_N"/>
    <property type="match status" value="1"/>
</dbReference>
<sequence length="186" mass="20831">LALSTDTLEKPGPKDLLDPILTIISVYAKVFIVLDGLDECGDNVAEVAEAIKFLFEASFSASIAVFSRDEPVIQDEFAAEFAHIEIAAHTEDLDIYIRAEMAHRRQPHNLSIQNPLFAEEIRHQLVNGAQGMFRWASCQLDYLCDPSTNRARREALTKKPLDGRLYFWEVGSCQDASSQRRGGGLY</sequence>
<comment type="caution">
    <text evidence="3">The sequence shown here is derived from an EMBL/GenBank/DDBJ whole genome shotgun (WGS) entry which is preliminary data.</text>
</comment>
<dbReference type="PANTHER" id="PTHR10039">
    <property type="entry name" value="AMELOGENIN"/>
    <property type="match status" value="1"/>
</dbReference>